<sequence>MEKKKTKQYNNKPLKTDDRLVPFVNESSVRSIFFDLERSIDHSVDHSICHDYDSDDEDGENKQLLFYRINRKNHRLQDTFERLLPLAEATKMNTKLEKEYVHSVYSRLATYQNENHNRSSPRVWPNVRRFVEDQDPGSIVVDVGGEEKTH</sequence>
<proteinExistence type="predicted"/>
<reference evidence="1 2" key="1">
    <citation type="submission" date="2013-11" db="EMBL/GenBank/DDBJ databases">
        <title>Draft genome of the bovine lungworm Dictyocaulus viviparus.</title>
        <authorList>
            <person name="Mitreva M."/>
        </authorList>
    </citation>
    <scope>NUCLEOTIDE SEQUENCE [LARGE SCALE GENOMIC DNA]</scope>
    <source>
        <strain evidence="1 2">HannoverDv2000</strain>
    </source>
</reference>
<gene>
    <name evidence="1" type="ORF">DICVIV_00711</name>
</gene>
<dbReference type="AlphaFoldDB" id="A0A0D8YEG7"/>
<dbReference type="EMBL" id="KN716156">
    <property type="protein sequence ID" value="KJH53026.1"/>
    <property type="molecule type" value="Genomic_DNA"/>
</dbReference>
<accession>A0A0D8YEG7</accession>
<reference evidence="2" key="2">
    <citation type="journal article" date="2016" name="Sci. Rep.">
        <title>Dictyocaulus viviparus genome, variome and transcriptome elucidate lungworm biology and support future intervention.</title>
        <authorList>
            <person name="McNulty S.N."/>
            <person name="Strube C."/>
            <person name="Rosa B.A."/>
            <person name="Martin J.C."/>
            <person name="Tyagi R."/>
            <person name="Choi Y.J."/>
            <person name="Wang Q."/>
            <person name="Hallsworth Pepin K."/>
            <person name="Zhang X."/>
            <person name="Ozersky P."/>
            <person name="Wilson R.K."/>
            <person name="Sternberg P.W."/>
            <person name="Gasser R.B."/>
            <person name="Mitreva M."/>
        </authorList>
    </citation>
    <scope>NUCLEOTIDE SEQUENCE [LARGE SCALE GENOMIC DNA]</scope>
    <source>
        <strain evidence="2">HannoverDv2000</strain>
    </source>
</reference>
<evidence type="ECO:0000313" key="2">
    <source>
        <dbReference type="Proteomes" id="UP000053766"/>
    </source>
</evidence>
<dbReference type="Proteomes" id="UP000053766">
    <property type="component" value="Unassembled WGS sequence"/>
</dbReference>
<organism evidence="1 2">
    <name type="scientific">Dictyocaulus viviparus</name>
    <name type="common">Bovine lungworm</name>
    <dbReference type="NCBI Taxonomy" id="29172"/>
    <lineage>
        <taxon>Eukaryota</taxon>
        <taxon>Metazoa</taxon>
        <taxon>Ecdysozoa</taxon>
        <taxon>Nematoda</taxon>
        <taxon>Chromadorea</taxon>
        <taxon>Rhabditida</taxon>
        <taxon>Rhabditina</taxon>
        <taxon>Rhabditomorpha</taxon>
        <taxon>Strongyloidea</taxon>
        <taxon>Metastrongylidae</taxon>
        <taxon>Dictyocaulus</taxon>
    </lineage>
</organism>
<dbReference type="STRING" id="29172.A0A0D8YEG7"/>
<name>A0A0D8YEG7_DICVI</name>
<protein>
    <submittedName>
        <fullName evidence="1">Uncharacterized protein</fullName>
    </submittedName>
</protein>
<keyword evidence="2" id="KW-1185">Reference proteome</keyword>
<evidence type="ECO:0000313" key="1">
    <source>
        <dbReference type="EMBL" id="KJH53026.1"/>
    </source>
</evidence>
<dbReference type="OrthoDB" id="271595at2759"/>